<name>B8IQG2_METNO</name>
<proteinExistence type="predicted"/>
<dbReference type="Gene3D" id="3.40.50.300">
    <property type="entry name" value="P-loop containing nucleotide triphosphate hydrolases"/>
    <property type="match status" value="1"/>
</dbReference>
<sequence>MRRGIIHIGTPRTGTSSLQTLLFGHRDRLREAGILYPELTPRSAPLPHLSHQHLGETLNGRRPRYERRELLARLDQALATSAADVVLLSYESLCLLPPWHRAPDLLCGVLERHGFRPEILMTVRPQAAYVQSQYTWRIQFLQEARPFAAAFKTELHLPRFDYLRCLENWARATGWRVHVVPVRDRRSKASLVERIATELGLADRLVPLLAPADLAYRTNQSLGPVATEVSRRLRASGAACTQTLARDVTMRIDALSRERGLDAEPFQALDPAMVDRASDAYRRTNNILARRVWGTDWIDRVDDLRCSAINEIVSLESISSWEPQIDDILRMVSDEFGARIFHGMSAINKLSKLVAAGVLRFSRKI</sequence>
<keyword evidence="2" id="KW-1185">Reference proteome</keyword>
<dbReference type="HOGENOM" id="CLU_760335_0_0_5"/>
<organism evidence="1 2">
    <name type="scientific">Methylobacterium nodulans (strain LMG 21967 / CNCM I-2342 / ORS 2060)</name>
    <dbReference type="NCBI Taxonomy" id="460265"/>
    <lineage>
        <taxon>Bacteria</taxon>
        <taxon>Pseudomonadati</taxon>
        <taxon>Pseudomonadota</taxon>
        <taxon>Alphaproteobacteria</taxon>
        <taxon>Hyphomicrobiales</taxon>
        <taxon>Methylobacteriaceae</taxon>
        <taxon>Methylobacterium</taxon>
    </lineage>
</organism>
<dbReference type="STRING" id="460265.Mnod_5633"/>
<dbReference type="eggNOG" id="ENOG5033B5H">
    <property type="taxonomic scope" value="Bacteria"/>
</dbReference>
<dbReference type="InterPro" id="IPR027417">
    <property type="entry name" value="P-loop_NTPase"/>
</dbReference>
<dbReference type="RefSeq" id="WP_015932076.1">
    <property type="nucleotide sequence ID" value="NC_011894.1"/>
</dbReference>
<dbReference type="Proteomes" id="UP000008207">
    <property type="component" value="Chromosome"/>
</dbReference>
<dbReference type="SUPFAM" id="SSF52540">
    <property type="entry name" value="P-loop containing nucleoside triphosphate hydrolases"/>
    <property type="match status" value="1"/>
</dbReference>
<reference evidence="1 2" key="1">
    <citation type="submission" date="2009-01" db="EMBL/GenBank/DDBJ databases">
        <title>Complete sequence of chromosome of Methylobacterium nodulans ORS 2060.</title>
        <authorList>
            <consortium name="US DOE Joint Genome Institute"/>
            <person name="Lucas S."/>
            <person name="Copeland A."/>
            <person name="Lapidus A."/>
            <person name="Glavina del Rio T."/>
            <person name="Dalin E."/>
            <person name="Tice H."/>
            <person name="Bruce D."/>
            <person name="Goodwin L."/>
            <person name="Pitluck S."/>
            <person name="Sims D."/>
            <person name="Brettin T."/>
            <person name="Detter J.C."/>
            <person name="Han C."/>
            <person name="Larimer F."/>
            <person name="Land M."/>
            <person name="Hauser L."/>
            <person name="Kyrpides N."/>
            <person name="Ivanova N."/>
            <person name="Marx C.J."/>
            <person name="Richardson P."/>
        </authorList>
    </citation>
    <scope>NUCLEOTIDE SEQUENCE [LARGE SCALE GENOMIC DNA]</scope>
    <source>
        <strain evidence="2">LMG 21967 / CNCM I-2342 / ORS 2060</strain>
    </source>
</reference>
<protein>
    <recommendedName>
        <fullName evidence="3">Sulfotransferase</fullName>
    </recommendedName>
</protein>
<gene>
    <name evidence="1" type="ordered locus">Mnod_5633</name>
</gene>
<evidence type="ECO:0000313" key="2">
    <source>
        <dbReference type="Proteomes" id="UP000008207"/>
    </source>
</evidence>
<dbReference type="AlphaFoldDB" id="B8IQG2"/>
<evidence type="ECO:0008006" key="3">
    <source>
        <dbReference type="Google" id="ProtNLM"/>
    </source>
</evidence>
<accession>B8IQG2</accession>
<dbReference type="OrthoDB" id="547419at2"/>
<evidence type="ECO:0000313" key="1">
    <source>
        <dbReference type="EMBL" id="ACL60474.1"/>
    </source>
</evidence>
<dbReference type="KEGG" id="mno:Mnod_5633"/>
<dbReference type="EMBL" id="CP001349">
    <property type="protein sequence ID" value="ACL60474.1"/>
    <property type="molecule type" value="Genomic_DNA"/>
</dbReference>